<dbReference type="Proteomes" id="UP000578449">
    <property type="component" value="Unassembled WGS sequence"/>
</dbReference>
<sequence length="54" mass="5853">MTDKEKCGIEFIAYDGSESLTCDRTAGLHLIHKDAGTRFVRIPGGAYVSKPKPA</sequence>
<comment type="caution">
    <text evidence="1">The sequence shown here is derived from an EMBL/GenBank/DDBJ whole genome shotgun (WGS) entry which is preliminary data.</text>
</comment>
<proteinExistence type="predicted"/>
<name>A0A840P5Z1_9ACTN</name>
<dbReference type="AlphaFoldDB" id="A0A840P5Z1"/>
<accession>A0A840P5Z1</accession>
<gene>
    <name evidence="1" type="ORF">HNP84_002611</name>
</gene>
<dbReference type="RefSeq" id="WP_185049887.1">
    <property type="nucleotide sequence ID" value="NZ_BAABIX010000005.1"/>
</dbReference>
<evidence type="ECO:0000313" key="1">
    <source>
        <dbReference type="EMBL" id="MBB5132890.1"/>
    </source>
</evidence>
<protein>
    <submittedName>
        <fullName evidence="1">Uncharacterized protein</fullName>
    </submittedName>
</protein>
<dbReference type="EMBL" id="JACHGN010000005">
    <property type="protein sequence ID" value="MBB5132890.1"/>
    <property type="molecule type" value="Genomic_DNA"/>
</dbReference>
<organism evidence="1 2">
    <name type="scientific">Thermocatellispora tengchongensis</name>
    <dbReference type="NCBI Taxonomy" id="1073253"/>
    <lineage>
        <taxon>Bacteria</taxon>
        <taxon>Bacillati</taxon>
        <taxon>Actinomycetota</taxon>
        <taxon>Actinomycetes</taxon>
        <taxon>Streptosporangiales</taxon>
        <taxon>Streptosporangiaceae</taxon>
        <taxon>Thermocatellispora</taxon>
    </lineage>
</organism>
<evidence type="ECO:0000313" key="2">
    <source>
        <dbReference type="Proteomes" id="UP000578449"/>
    </source>
</evidence>
<reference evidence="1 2" key="1">
    <citation type="submission" date="2020-08" db="EMBL/GenBank/DDBJ databases">
        <title>Genomic Encyclopedia of Type Strains, Phase IV (KMG-IV): sequencing the most valuable type-strain genomes for metagenomic binning, comparative biology and taxonomic classification.</title>
        <authorList>
            <person name="Goeker M."/>
        </authorList>
    </citation>
    <scope>NUCLEOTIDE SEQUENCE [LARGE SCALE GENOMIC DNA]</scope>
    <source>
        <strain evidence="1 2">DSM 45615</strain>
    </source>
</reference>
<keyword evidence="2" id="KW-1185">Reference proteome</keyword>